<dbReference type="VEuPathDB" id="TriTrypDB:BCY84_18293"/>
<evidence type="ECO:0000313" key="6">
    <source>
        <dbReference type="Proteomes" id="UP000246121"/>
    </source>
</evidence>
<keyword evidence="3" id="KW-0472">Membrane</keyword>
<feature type="domain" description="Phospholipid/glycerol acyltransferase" evidence="4">
    <location>
        <begin position="85"/>
        <end position="210"/>
    </location>
</feature>
<accession>A0A2V2VNR8</accession>
<dbReference type="VEuPathDB" id="TriTrypDB:TCSYLVIO_004108"/>
<dbReference type="VEuPathDB" id="TriTrypDB:TcG_09010"/>
<dbReference type="PANTHER" id="PTHR10434">
    <property type="entry name" value="1-ACYL-SN-GLYCEROL-3-PHOSPHATE ACYLTRANSFERASE"/>
    <property type="match status" value="1"/>
</dbReference>
<dbReference type="EMBL" id="PRFA01000017">
    <property type="protein sequence ID" value="PWU97072.1"/>
    <property type="molecule type" value="Genomic_DNA"/>
</dbReference>
<dbReference type="Pfam" id="PF01553">
    <property type="entry name" value="Acyltransferase"/>
    <property type="match status" value="1"/>
</dbReference>
<dbReference type="VEuPathDB" id="TriTrypDB:TcCLB.510723.29"/>
<dbReference type="VEuPathDB" id="TriTrypDB:ECC02_007081"/>
<dbReference type="SMART" id="SM00563">
    <property type="entry name" value="PlsC"/>
    <property type="match status" value="1"/>
</dbReference>
<evidence type="ECO:0000256" key="2">
    <source>
        <dbReference type="ARBA" id="ARBA00023315"/>
    </source>
</evidence>
<keyword evidence="3" id="KW-0812">Transmembrane</keyword>
<dbReference type="AlphaFoldDB" id="A0A2V2VNR8"/>
<comment type="caution">
    <text evidence="5">The sequence shown here is derived from an EMBL/GenBank/DDBJ whole genome shotgun (WGS) entry which is preliminary data.</text>
</comment>
<evidence type="ECO:0000313" key="5">
    <source>
        <dbReference type="EMBL" id="PWU97072.1"/>
    </source>
</evidence>
<protein>
    <submittedName>
        <fullName evidence="5">Putative 1-acyl-sn-glycerol-3-phosphate acyltransferase</fullName>
    </submittedName>
</protein>
<dbReference type="InterPro" id="IPR002123">
    <property type="entry name" value="Plipid/glycerol_acylTrfase"/>
</dbReference>
<sequence>MSYHKVTRSIVTAYVILLLAVHWIVAWILQLILIFFTYPFMSREKRQDYCGFIFRFANFISTDFLNPFWRSQILKPFPNVKGKNVLIMMNHLSAADPFLMVRVLLPLDAAWIVKSGLFRVPFGGWCLSNANDLKVCFKNKREGLETVKGTVGVMMEEARRKLCRGRPIAVFPEGLRSKDPEGGLLPFRLGFFKLAVEEGATIVPIAISGTDKCWPLGSVLMDSSTAYFSCGDPVDASTFRTAEELRDHVWQVITDLRESHPDRRGKLKSQ</sequence>
<dbReference type="GO" id="GO:0005783">
    <property type="term" value="C:endoplasmic reticulum"/>
    <property type="evidence" value="ECO:0007669"/>
    <property type="project" value="TreeGrafter"/>
</dbReference>
<dbReference type="VEuPathDB" id="TriTrypDB:C3747_121g80"/>
<dbReference type="VEuPathDB" id="TriTrypDB:Tc_MARK_2849"/>
<keyword evidence="1 5" id="KW-0808">Transferase</keyword>
<dbReference type="VEuPathDB" id="TriTrypDB:TcCL_ESM12905"/>
<dbReference type="VEuPathDB" id="TriTrypDB:TcYC6_0052150"/>
<dbReference type="CDD" id="cd07989">
    <property type="entry name" value="LPLAT_AGPAT-like"/>
    <property type="match status" value="1"/>
</dbReference>
<dbReference type="SUPFAM" id="SSF69593">
    <property type="entry name" value="Glycerol-3-phosphate (1)-acyltransferase"/>
    <property type="match status" value="1"/>
</dbReference>
<name>A0A2V2VNR8_TRYCR</name>
<feature type="transmembrane region" description="Helical" evidence="3">
    <location>
        <begin position="12"/>
        <end position="36"/>
    </location>
</feature>
<dbReference type="VEuPathDB" id="TriTrypDB:C4B63_17g213"/>
<dbReference type="VEuPathDB" id="TriTrypDB:TcBrA4_0103220"/>
<reference evidence="5 6" key="1">
    <citation type="journal article" date="2018" name="Microb. Genom.">
        <title>Expanding an expanded genome: long-read sequencing of Trypanosoma cruzi.</title>
        <authorList>
            <person name="Berna L."/>
            <person name="Rodriguez M."/>
            <person name="Chiribao M.L."/>
            <person name="Parodi-Talice A."/>
            <person name="Pita S."/>
            <person name="Rijo G."/>
            <person name="Alvarez-Valin F."/>
            <person name="Robello C."/>
        </authorList>
    </citation>
    <scope>NUCLEOTIDE SEQUENCE [LARGE SCALE GENOMIC DNA]</scope>
    <source>
        <strain evidence="5 6">Dm28c</strain>
    </source>
</reference>
<keyword evidence="2 5" id="KW-0012">Acyltransferase</keyword>
<dbReference type="Proteomes" id="UP000246121">
    <property type="component" value="Unassembled WGS sequence"/>
</dbReference>
<dbReference type="PANTHER" id="PTHR10434:SF11">
    <property type="entry name" value="1-ACYL-SN-GLYCEROL-3-PHOSPHATE ACYLTRANSFERASE"/>
    <property type="match status" value="1"/>
</dbReference>
<gene>
    <name evidence="5" type="ORF">C4B63_17g213</name>
</gene>
<dbReference type="VEuPathDB" id="TriTrypDB:TCDM_10920"/>
<dbReference type="GO" id="GO:0006654">
    <property type="term" value="P:phosphatidic acid biosynthetic process"/>
    <property type="evidence" value="ECO:0007669"/>
    <property type="project" value="TreeGrafter"/>
</dbReference>
<dbReference type="GO" id="GO:0003841">
    <property type="term" value="F:1-acylglycerol-3-phosphate O-acyltransferase activity"/>
    <property type="evidence" value="ECO:0007669"/>
    <property type="project" value="TreeGrafter"/>
</dbReference>
<keyword evidence="3" id="KW-1133">Transmembrane helix</keyword>
<evidence type="ECO:0000259" key="4">
    <source>
        <dbReference type="SMART" id="SM00563"/>
    </source>
</evidence>
<proteinExistence type="predicted"/>
<organism evidence="5 6">
    <name type="scientific">Trypanosoma cruzi</name>
    <dbReference type="NCBI Taxonomy" id="5693"/>
    <lineage>
        <taxon>Eukaryota</taxon>
        <taxon>Discoba</taxon>
        <taxon>Euglenozoa</taxon>
        <taxon>Kinetoplastea</taxon>
        <taxon>Metakinetoplastina</taxon>
        <taxon>Trypanosomatida</taxon>
        <taxon>Trypanosomatidae</taxon>
        <taxon>Trypanosoma</taxon>
        <taxon>Schizotrypanum</taxon>
    </lineage>
</organism>
<evidence type="ECO:0000256" key="1">
    <source>
        <dbReference type="ARBA" id="ARBA00022679"/>
    </source>
</evidence>
<evidence type="ECO:0000256" key="3">
    <source>
        <dbReference type="SAM" id="Phobius"/>
    </source>
</evidence>
<dbReference type="VEuPathDB" id="TriTrypDB:TcCLB.509157.60"/>